<keyword evidence="6" id="KW-1185">Reference proteome</keyword>
<evidence type="ECO:0000259" key="4">
    <source>
        <dbReference type="PROSITE" id="PS50893"/>
    </source>
</evidence>
<dbReference type="InterPro" id="IPR008995">
    <property type="entry name" value="Mo/tungstate-bd_C_term_dom"/>
</dbReference>
<evidence type="ECO:0000313" key="5">
    <source>
        <dbReference type="EMBL" id="PPK93214.1"/>
    </source>
</evidence>
<dbReference type="Pfam" id="PF00005">
    <property type="entry name" value="ABC_tran"/>
    <property type="match status" value="1"/>
</dbReference>
<feature type="domain" description="ABC transporter" evidence="4">
    <location>
        <begin position="6"/>
        <end position="234"/>
    </location>
</feature>
<keyword evidence="2" id="KW-0547">Nucleotide-binding</keyword>
<organism evidence="5 6">
    <name type="scientific">Kineococcus xinjiangensis</name>
    <dbReference type="NCBI Taxonomy" id="512762"/>
    <lineage>
        <taxon>Bacteria</taxon>
        <taxon>Bacillati</taxon>
        <taxon>Actinomycetota</taxon>
        <taxon>Actinomycetes</taxon>
        <taxon>Kineosporiales</taxon>
        <taxon>Kineosporiaceae</taxon>
        <taxon>Kineococcus</taxon>
    </lineage>
</organism>
<dbReference type="InterPro" id="IPR027417">
    <property type="entry name" value="P-loop_NTPase"/>
</dbReference>
<dbReference type="SMART" id="SM00382">
    <property type="entry name" value="AAA"/>
    <property type="match status" value="1"/>
</dbReference>
<name>A0A2S6IG65_9ACTN</name>
<dbReference type="EMBL" id="PTJD01000011">
    <property type="protein sequence ID" value="PPK93214.1"/>
    <property type="molecule type" value="Genomic_DNA"/>
</dbReference>
<reference evidence="5 6" key="1">
    <citation type="submission" date="2018-02" db="EMBL/GenBank/DDBJ databases">
        <title>Genomic Encyclopedia of Archaeal and Bacterial Type Strains, Phase II (KMG-II): from individual species to whole genera.</title>
        <authorList>
            <person name="Goeker M."/>
        </authorList>
    </citation>
    <scope>NUCLEOTIDE SEQUENCE [LARGE SCALE GENOMIC DNA]</scope>
    <source>
        <strain evidence="5 6">DSM 22857</strain>
    </source>
</reference>
<evidence type="ECO:0000256" key="1">
    <source>
        <dbReference type="ARBA" id="ARBA00022448"/>
    </source>
</evidence>
<proteinExistence type="predicted"/>
<dbReference type="SUPFAM" id="SSF50331">
    <property type="entry name" value="MOP-like"/>
    <property type="match status" value="1"/>
</dbReference>
<dbReference type="AlphaFoldDB" id="A0A2S6IG65"/>
<dbReference type="SUPFAM" id="SSF52540">
    <property type="entry name" value="P-loop containing nucleoside triphosphate hydrolases"/>
    <property type="match status" value="1"/>
</dbReference>
<dbReference type="RefSeq" id="WP_104434107.1">
    <property type="nucleotide sequence ID" value="NZ_PTJD01000011.1"/>
</dbReference>
<protein>
    <submittedName>
        <fullName evidence="5">Molybdate transport system ATP-binding protein</fullName>
    </submittedName>
</protein>
<dbReference type="Proteomes" id="UP000239485">
    <property type="component" value="Unassembled WGS sequence"/>
</dbReference>
<dbReference type="PROSITE" id="PS00211">
    <property type="entry name" value="ABC_TRANSPORTER_1"/>
    <property type="match status" value="1"/>
</dbReference>
<dbReference type="InterPro" id="IPR003439">
    <property type="entry name" value="ABC_transporter-like_ATP-bd"/>
</dbReference>
<dbReference type="PANTHER" id="PTHR43514:SF1">
    <property type="entry name" value="SULFATE_THIOSULFATE IMPORT ATP-BINDING PROTEIN CYSA"/>
    <property type="match status" value="1"/>
</dbReference>
<dbReference type="OrthoDB" id="9112331at2"/>
<evidence type="ECO:0000256" key="3">
    <source>
        <dbReference type="ARBA" id="ARBA00022840"/>
    </source>
</evidence>
<dbReference type="Gene3D" id="3.40.50.300">
    <property type="entry name" value="P-loop containing nucleotide triphosphate hydrolases"/>
    <property type="match status" value="1"/>
</dbReference>
<dbReference type="InterPro" id="IPR017871">
    <property type="entry name" value="ABC_transporter-like_CS"/>
</dbReference>
<keyword evidence="1" id="KW-0813">Transport</keyword>
<sequence>MSGLQVRAEVPARGVELDLSVAPGEVVAVLGPNGAGKSTLLALVAGLLRPARGRVVLDGTVLVDTAAGVWVPAHRRGAALLAQEPLLFPHLSAAGNVAFGPRARGAGRRAARVEAQRWLAAVGAVDLAARRPGELSGGQAQRVALARALAARPQLLLLDEPLAALDVGAAAALRGLLRRVLREGRPALLVTHDPLDALALADRALVLEAGRVVEDGPAREVLTSPRTEFAARLAGLCLVRGRAVAGGLELPDGTVLGGVLEPGCRPGEEAVAVFGPGAVAVRPGGCALPGGTVVVAEVVELEPRGEVVRVRGRGAVEVAADVPTADAADLDLVPGTRVGFAVDAAAVRVRPAR</sequence>
<comment type="caution">
    <text evidence="5">The sequence shown here is derived from an EMBL/GenBank/DDBJ whole genome shotgun (WGS) entry which is preliminary data.</text>
</comment>
<evidence type="ECO:0000313" key="6">
    <source>
        <dbReference type="Proteomes" id="UP000239485"/>
    </source>
</evidence>
<dbReference type="GO" id="GO:0016887">
    <property type="term" value="F:ATP hydrolysis activity"/>
    <property type="evidence" value="ECO:0007669"/>
    <property type="project" value="InterPro"/>
</dbReference>
<accession>A0A2S6IG65</accession>
<dbReference type="PANTHER" id="PTHR43514">
    <property type="entry name" value="ABC TRANSPORTER I FAMILY MEMBER 10"/>
    <property type="match status" value="1"/>
</dbReference>
<gene>
    <name evidence="5" type="ORF">CLV92_111131</name>
</gene>
<dbReference type="InterPro" id="IPR003593">
    <property type="entry name" value="AAA+_ATPase"/>
</dbReference>
<evidence type="ECO:0000256" key="2">
    <source>
        <dbReference type="ARBA" id="ARBA00022741"/>
    </source>
</evidence>
<dbReference type="InterPro" id="IPR050334">
    <property type="entry name" value="Molybdenum_import_ModC"/>
</dbReference>
<keyword evidence="3 5" id="KW-0067">ATP-binding</keyword>
<dbReference type="GO" id="GO:0005524">
    <property type="term" value="F:ATP binding"/>
    <property type="evidence" value="ECO:0007669"/>
    <property type="project" value="UniProtKB-KW"/>
</dbReference>
<dbReference type="PROSITE" id="PS50893">
    <property type="entry name" value="ABC_TRANSPORTER_2"/>
    <property type="match status" value="1"/>
</dbReference>